<gene>
    <name evidence="8" type="ORF">CSKR_101369</name>
</gene>
<keyword evidence="4" id="KW-0862">Zinc</keyword>
<dbReference type="PROSITE" id="PS00028">
    <property type="entry name" value="ZINC_FINGER_C2H2_1"/>
    <property type="match status" value="2"/>
</dbReference>
<keyword evidence="3" id="KW-0863">Zinc-finger</keyword>
<dbReference type="InterPro" id="IPR013087">
    <property type="entry name" value="Znf_C2H2_type"/>
</dbReference>
<dbReference type="Proteomes" id="UP000286415">
    <property type="component" value="Unassembled WGS sequence"/>
</dbReference>
<dbReference type="InParanoid" id="A0A419PHT7"/>
<dbReference type="Gene3D" id="3.30.160.60">
    <property type="entry name" value="Classic Zinc Finger"/>
    <property type="match status" value="3"/>
</dbReference>
<protein>
    <recommendedName>
        <fullName evidence="7">C2H2-type domain-containing protein</fullName>
    </recommendedName>
</protein>
<evidence type="ECO:0000259" key="7">
    <source>
        <dbReference type="PROSITE" id="PS50157"/>
    </source>
</evidence>
<proteinExistence type="predicted"/>
<dbReference type="InterPro" id="IPR036236">
    <property type="entry name" value="Znf_C2H2_sf"/>
</dbReference>
<accession>A0A419PHT7</accession>
<feature type="domain" description="C2H2-type" evidence="7">
    <location>
        <begin position="255"/>
        <end position="282"/>
    </location>
</feature>
<organism evidence="8 9">
    <name type="scientific">Clonorchis sinensis</name>
    <name type="common">Chinese liver fluke</name>
    <dbReference type="NCBI Taxonomy" id="79923"/>
    <lineage>
        <taxon>Eukaryota</taxon>
        <taxon>Metazoa</taxon>
        <taxon>Spiralia</taxon>
        <taxon>Lophotrochozoa</taxon>
        <taxon>Platyhelminthes</taxon>
        <taxon>Trematoda</taxon>
        <taxon>Digenea</taxon>
        <taxon>Opisthorchiida</taxon>
        <taxon>Opisthorchiata</taxon>
        <taxon>Opisthorchiidae</taxon>
        <taxon>Clonorchis</taxon>
    </lineage>
</organism>
<keyword evidence="5" id="KW-0805">Transcription regulation</keyword>
<feature type="domain" description="C2H2-type" evidence="7">
    <location>
        <begin position="178"/>
        <end position="207"/>
    </location>
</feature>
<dbReference type="PROSITE" id="PS50157">
    <property type="entry name" value="ZINC_FINGER_C2H2_2"/>
    <property type="match status" value="3"/>
</dbReference>
<dbReference type="PANTHER" id="PTHR23235">
    <property type="entry name" value="KRUEPPEL-LIKE TRANSCRIPTION FACTOR"/>
    <property type="match status" value="1"/>
</dbReference>
<dbReference type="Pfam" id="PF00096">
    <property type="entry name" value="zf-C2H2"/>
    <property type="match status" value="3"/>
</dbReference>
<dbReference type="SMART" id="SM00355">
    <property type="entry name" value="ZnF_C2H2"/>
    <property type="match status" value="3"/>
</dbReference>
<dbReference type="FunFam" id="3.30.160.60:FF:000032">
    <property type="entry name" value="Krueppel-like factor 4"/>
    <property type="match status" value="1"/>
</dbReference>
<reference evidence="8 9" key="2">
    <citation type="journal article" date="2021" name="Genomics">
        <title>High-quality reference genome for Clonorchis sinensis.</title>
        <authorList>
            <person name="Young N.D."/>
            <person name="Stroehlein A.J."/>
            <person name="Kinkar L."/>
            <person name="Wang T."/>
            <person name="Sohn W.M."/>
            <person name="Chang B.C.H."/>
            <person name="Kaur P."/>
            <person name="Weisz D."/>
            <person name="Dudchenko O."/>
            <person name="Aiden E.L."/>
            <person name="Korhonen P.K."/>
            <person name="Gasser R.B."/>
        </authorList>
    </citation>
    <scope>NUCLEOTIDE SEQUENCE [LARGE SCALE GENOMIC DNA]</scope>
    <source>
        <strain evidence="8">Cs-k2</strain>
    </source>
</reference>
<dbReference type="SUPFAM" id="SSF57667">
    <property type="entry name" value="beta-beta-alpha zinc fingers"/>
    <property type="match status" value="2"/>
</dbReference>
<keyword evidence="9" id="KW-1185">Reference proteome</keyword>
<evidence type="ECO:0000313" key="9">
    <source>
        <dbReference type="Proteomes" id="UP000286415"/>
    </source>
</evidence>
<evidence type="ECO:0000256" key="5">
    <source>
        <dbReference type="ARBA" id="ARBA00023015"/>
    </source>
</evidence>
<feature type="domain" description="C2H2-type" evidence="7">
    <location>
        <begin position="232"/>
        <end position="254"/>
    </location>
</feature>
<comment type="caution">
    <text evidence="8">The sequence shown here is derived from an EMBL/GenBank/DDBJ whole genome shotgun (WGS) entry which is preliminary data.</text>
</comment>
<dbReference type="EMBL" id="NIRI02000042">
    <property type="protein sequence ID" value="KAG5450762.1"/>
    <property type="molecule type" value="Genomic_DNA"/>
</dbReference>
<dbReference type="GO" id="GO:0000978">
    <property type="term" value="F:RNA polymerase II cis-regulatory region sequence-specific DNA binding"/>
    <property type="evidence" value="ECO:0007669"/>
    <property type="project" value="TreeGrafter"/>
</dbReference>
<dbReference type="PANTHER" id="PTHR23235:SF120">
    <property type="entry name" value="KRUPPEL-LIKE FACTOR 15"/>
    <property type="match status" value="1"/>
</dbReference>
<dbReference type="AlphaFoldDB" id="A0A419PHT7"/>
<dbReference type="OrthoDB" id="4748970at2759"/>
<dbReference type="GO" id="GO:0008270">
    <property type="term" value="F:zinc ion binding"/>
    <property type="evidence" value="ECO:0007669"/>
    <property type="project" value="UniProtKB-KW"/>
</dbReference>
<evidence type="ECO:0000256" key="4">
    <source>
        <dbReference type="ARBA" id="ARBA00022833"/>
    </source>
</evidence>
<evidence type="ECO:0000313" key="8">
    <source>
        <dbReference type="EMBL" id="KAG5450762.1"/>
    </source>
</evidence>
<evidence type="ECO:0000256" key="3">
    <source>
        <dbReference type="ARBA" id="ARBA00022771"/>
    </source>
</evidence>
<dbReference type="STRING" id="79923.A0A419PHT7"/>
<evidence type="ECO:0000256" key="6">
    <source>
        <dbReference type="ARBA" id="ARBA00023163"/>
    </source>
</evidence>
<name>A0A419PHT7_CLOSI</name>
<keyword evidence="1" id="KW-0479">Metal-binding</keyword>
<keyword evidence="2" id="KW-0677">Repeat</keyword>
<dbReference type="GO" id="GO:0000981">
    <property type="term" value="F:DNA-binding transcription factor activity, RNA polymerase II-specific"/>
    <property type="evidence" value="ECO:0007669"/>
    <property type="project" value="TreeGrafter"/>
</dbReference>
<keyword evidence="6" id="KW-0804">Transcription</keyword>
<evidence type="ECO:0000256" key="2">
    <source>
        <dbReference type="ARBA" id="ARBA00022737"/>
    </source>
</evidence>
<sequence>MDPSISAPSTGIVVHASFSVFGDMYWMPFESQTQLDPCQAAAATVAPLTTTERSRVPLHELNNRWHRHNSNWDPTGFVTALNCGFQPNNLPDLSGREQNEVSSPGSSNHIWHPSYNIQPQTLVCPCICPHARSYLGWYSSPQNLTHTIPPPEAAPSKKHQLSFEPPVQSSQCTGKRLYNCTFPGCTKSYTKPSHLKAHFRKHTGERPYICTFPFSSKMGGKQRIDEILGIICGQRFGRSDELTRHRRKHNMDPPFRCSVCPKSFYRTDHRLAHQRRHQKRLQRKPADDLSVELMSNASPEVPPLQTAMNNMPLLHEFGETKVFTAVSGKVHSDSLNPNYAQSHTTYDELVMYTSGSTVNHSFETVLFVKAAQLPTRQKRLVLADRPVMELAWLPEKQGFVQHCNSIFSFIALSVALRQGHKAGGDSQVSAFIAAVMTRDSSTAIPQWNHGNLCRD</sequence>
<evidence type="ECO:0000256" key="1">
    <source>
        <dbReference type="ARBA" id="ARBA00022723"/>
    </source>
</evidence>
<reference evidence="8 9" key="1">
    <citation type="journal article" date="2018" name="Biotechnol. Adv.">
        <title>Improved genomic resources and new bioinformatic workflow for the carcinogenic parasite Clonorchis sinensis: Biotechnological implications.</title>
        <authorList>
            <person name="Wang D."/>
            <person name="Korhonen P.K."/>
            <person name="Gasser R.B."/>
            <person name="Young N.D."/>
        </authorList>
    </citation>
    <scope>NUCLEOTIDE SEQUENCE [LARGE SCALE GENOMIC DNA]</scope>
    <source>
        <strain evidence="8">Cs-k2</strain>
    </source>
</reference>